<proteinExistence type="predicted"/>
<feature type="domain" description="DUF1585" evidence="2">
    <location>
        <begin position="733"/>
        <end position="805"/>
    </location>
</feature>
<dbReference type="InterPro" id="IPR013043">
    <property type="entry name" value="DUF1595"/>
</dbReference>
<gene>
    <name evidence="8" type="ORF">Pla110_42090</name>
</gene>
<dbReference type="Pfam" id="PF07627">
    <property type="entry name" value="PSCyt3"/>
    <property type="match status" value="1"/>
</dbReference>
<dbReference type="EMBL" id="CP036281">
    <property type="protein sequence ID" value="QDU82452.1"/>
    <property type="molecule type" value="Genomic_DNA"/>
</dbReference>
<feature type="domain" description="DUF1595" evidence="7">
    <location>
        <begin position="401"/>
        <end position="460"/>
    </location>
</feature>
<evidence type="ECO:0000259" key="6">
    <source>
        <dbReference type="Pfam" id="PF07635"/>
    </source>
</evidence>
<accession>A0A518CT95</accession>
<evidence type="ECO:0000313" key="9">
    <source>
        <dbReference type="Proteomes" id="UP000317178"/>
    </source>
</evidence>
<feature type="signal peptide" evidence="1">
    <location>
        <begin position="1"/>
        <end position="20"/>
    </location>
</feature>
<dbReference type="InterPro" id="IPR011478">
    <property type="entry name" value="DUF1585"/>
</dbReference>
<dbReference type="InterPro" id="IPR013039">
    <property type="entry name" value="DUF1588"/>
</dbReference>
<reference evidence="8 9" key="1">
    <citation type="submission" date="2019-02" db="EMBL/GenBank/DDBJ databases">
        <title>Deep-cultivation of Planctomycetes and their phenomic and genomic characterization uncovers novel biology.</title>
        <authorList>
            <person name="Wiegand S."/>
            <person name="Jogler M."/>
            <person name="Boedeker C."/>
            <person name="Pinto D."/>
            <person name="Vollmers J."/>
            <person name="Rivas-Marin E."/>
            <person name="Kohn T."/>
            <person name="Peeters S.H."/>
            <person name="Heuer A."/>
            <person name="Rast P."/>
            <person name="Oberbeckmann S."/>
            <person name="Bunk B."/>
            <person name="Jeske O."/>
            <person name="Meyerdierks A."/>
            <person name="Storesund J.E."/>
            <person name="Kallscheuer N."/>
            <person name="Luecker S."/>
            <person name="Lage O.M."/>
            <person name="Pohl T."/>
            <person name="Merkel B.J."/>
            <person name="Hornburger P."/>
            <person name="Mueller R.-W."/>
            <person name="Bruemmer F."/>
            <person name="Labrenz M."/>
            <person name="Spormann A.M."/>
            <person name="Op den Camp H."/>
            <person name="Overmann J."/>
            <person name="Amann R."/>
            <person name="Jetten M.S.M."/>
            <person name="Mascher T."/>
            <person name="Medema M.H."/>
            <person name="Devos D.P."/>
            <person name="Kaster A.-K."/>
            <person name="Ovreas L."/>
            <person name="Rohde M."/>
            <person name="Galperin M.Y."/>
            <person name="Jogler C."/>
        </authorList>
    </citation>
    <scope>NUCLEOTIDE SEQUENCE [LARGE SCALE GENOMIC DNA]</scope>
    <source>
        <strain evidence="8 9">Pla110</strain>
    </source>
</reference>
<feature type="domain" description="DUF1592" evidence="5">
    <location>
        <begin position="469"/>
        <end position="595"/>
    </location>
</feature>
<organism evidence="8 9">
    <name type="scientific">Polystyrenella longa</name>
    <dbReference type="NCBI Taxonomy" id="2528007"/>
    <lineage>
        <taxon>Bacteria</taxon>
        <taxon>Pseudomonadati</taxon>
        <taxon>Planctomycetota</taxon>
        <taxon>Planctomycetia</taxon>
        <taxon>Planctomycetales</taxon>
        <taxon>Planctomycetaceae</taxon>
        <taxon>Polystyrenella</taxon>
    </lineage>
</organism>
<dbReference type="InterPro" id="IPR011429">
    <property type="entry name" value="Cyt_c_Planctomycete-type"/>
</dbReference>
<evidence type="ECO:0008006" key="10">
    <source>
        <dbReference type="Google" id="ProtNLM"/>
    </source>
</evidence>
<dbReference type="OrthoDB" id="175242at2"/>
<feature type="domain" description="Cytochrome C Planctomycete-type" evidence="6">
    <location>
        <begin position="32"/>
        <end position="79"/>
    </location>
</feature>
<dbReference type="InterPro" id="IPR013042">
    <property type="entry name" value="DUF1592"/>
</dbReference>
<evidence type="ECO:0000259" key="3">
    <source>
        <dbReference type="Pfam" id="PF07626"/>
    </source>
</evidence>
<keyword evidence="1" id="KW-0732">Signal</keyword>
<dbReference type="Pfam" id="PF07626">
    <property type="entry name" value="PSD3"/>
    <property type="match status" value="1"/>
</dbReference>
<feature type="domain" description="DUF1588" evidence="4">
    <location>
        <begin position="614"/>
        <end position="713"/>
    </location>
</feature>
<dbReference type="KEGG" id="plon:Pla110_42090"/>
<feature type="chain" id="PRO_5022243255" description="Planctomycete cytochrome C" evidence="1">
    <location>
        <begin position="21"/>
        <end position="809"/>
    </location>
</feature>
<dbReference type="Pfam" id="PF07631">
    <property type="entry name" value="PSD4"/>
    <property type="match status" value="1"/>
</dbReference>
<dbReference type="Pfam" id="PF07624">
    <property type="entry name" value="PSD2"/>
    <property type="match status" value="1"/>
</dbReference>
<protein>
    <recommendedName>
        <fullName evidence="10">Planctomycete cytochrome C</fullName>
    </recommendedName>
</protein>
<evidence type="ECO:0000259" key="7">
    <source>
        <dbReference type="Pfam" id="PF07637"/>
    </source>
</evidence>
<dbReference type="Pfam" id="PF07635">
    <property type="entry name" value="PSCyt1"/>
    <property type="match status" value="1"/>
</dbReference>
<evidence type="ECO:0000256" key="1">
    <source>
        <dbReference type="SAM" id="SignalP"/>
    </source>
</evidence>
<evidence type="ECO:0000313" key="8">
    <source>
        <dbReference type="EMBL" id="QDU82452.1"/>
    </source>
</evidence>
<evidence type="ECO:0000259" key="4">
    <source>
        <dbReference type="Pfam" id="PF07627"/>
    </source>
</evidence>
<evidence type="ECO:0000259" key="2">
    <source>
        <dbReference type="Pfam" id="PF07624"/>
    </source>
</evidence>
<dbReference type="InterPro" id="IPR013036">
    <property type="entry name" value="DUF1587"/>
</dbReference>
<dbReference type="AlphaFoldDB" id="A0A518CT95"/>
<name>A0A518CT95_9PLAN</name>
<dbReference type="RefSeq" id="WP_144998682.1">
    <property type="nucleotide sequence ID" value="NZ_CP036281.1"/>
</dbReference>
<sequence precursor="true">MIRLCFLIIACLFGIASASAAEPFEAFLKKYCVRCHSSQREEGDIRIDRLSRDFKAGVDTHNWAEVLDKVNSGEMPPEDEPQPTQNEITAFVTNLNSLLKEGRAARLAARPTVAHYRLSRKEYQNTIYDLLGVRYDPAKPGELNEDTLWHGIERIGSQLSLSPSHVDRYYRAADIVLERAFPGTSGEARKIHKTAAELRYGGAKIQQEALDRLGIKRPLRYLHFPGQLQPALLPHWFGKTGPELSGLYKLRLQASGTRPPGGQPAHFSIGKKTGEETVDGLIEFDITAPEDSPQVYEFEVFLEMPATLYFCVVATDVVDRRSGAAFRNALSKRGSYIFTHSSETLLLNPNAPQMFDDKGNGIFSTVLLDWIEWEGPLVADTEKSRRKGVLPPDDATPEIVAEHLQRFAERAWRRPVKKEELEEYLQSYHAERKAGEKTADAYRIALQGVLTSRNFIYLVEGDPKTRERLTDWEFASRLSYFLWSSMPDNALYAAAKSGTLHGEGLEKQVDRILTDSRINRFIDDFSRQWLQLHRVGMFPPDKKLYPSYDDWLETSMHAEPVEYFREMLANNLPIEGFLDSDWTMANARLCDFYGLTEPEQDGFQRVSLEPKDNRGGLLTMGAVLGLTSDGTRHRPVHRGVWVSETIFNKTPPPPPANVDPIEPIPPKGTKITIRQRIEAHAKNANCASCHRNIDPFGLAFDRYDAIGQWRTRERVPTGVGEDPLVDASGVMPDGRPFTDTVQFKRLVLEDRDKVARAFIEHLCTYALRRVLTVDDQDDLNVIQEEAKKHEYRIKDIVRAVALSDLMRKR</sequence>
<dbReference type="Pfam" id="PF07637">
    <property type="entry name" value="PSD5"/>
    <property type="match status" value="1"/>
</dbReference>
<feature type="domain" description="DUF1587" evidence="3">
    <location>
        <begin position="117"/>
        <end position="181"/>
    </location>
</feature>
<keyword evidence="9" id="KW-1185">Reference proteome</keyword>
<dbReference type="Proteomes" id="UP000317178">
    <property type="component" value="Chromosome"/>
</dbReference>
<evidence type="ECO:0000259" key="5">
    <source>
        <dbReference type="Pfam" id="PF07631"/>
    </source>
</evidence>